<reference evidence="2 3" key="1">
    <citation type="submission" date="2020-04" db="EMBL/GenBank/DDBJ databases">
        <title>Molecular characterization of pseudomonads from Agaricus bisporus reveal novel blotch 2 pathogens in Western Europe.</title>
        <authorList>
            <person name="Taparia T."/>
            <person name="Krijger M."/>
            <person name="Haynes E."/>
            <person name="Elpinstone J.G."/>
            <person name="Noble R."/>
            <person name="Van Der Wolf J."/>
        </authorList>
    </citation>
    <scope>NUCLEOTIDE SEQUENCE [LARGE SCALE GENOMIC DNA]</scope>
    <source>
        <strain evidence="2 3">IPO3753</strain>
    </source>
</reference>
<gene>
    <name evidence="2" type="ORF">HX826_21320</name>
</gene>
<evidence type="ECO:0000256" key="1">
    <source>
        <dbReference type="SAM" id="Coils"/>
    </source>
</evidence>
<dbReference type="EMBL" id="JACAQR010000030">
    <property type="protein sequence ID" value="NWD44424.1"/>
    <property type="molecule type" value="Genomic_DNA"/>
</dbReference>
<comment type="caution">
    <text evidence="2">The sequence shown here is derived from an EMBL/GenBank/DDBJ whole genome shotgun (WGS) entry which is preliminary data.</text>
</comment>
<evidence type="ECO:0000313" key="3">
    <source>
        <dbReference type="Proteomes" id="UP000546584"/>
    </source>
</evidence>
<accession>A0AAJ3LIK2</accession>
<dbReference type="RefSeq" id="WP_177026825.1">
    <property type="nucleotide sequence ID" value="NZ_JACAQR010000030.1"/>
</dbReference>
<name>A0AAJ3LIK2_9PSED</name>
<dbReference type="Proteomes" id="UP000546584">
    <property type="component" value="Unassembled WGS sequence"/>
</dbReference>
<proteinExistence type="predicted"/>
<evidence type="ECO:0000313" key="2">
    <source>
        <dbReference type="EMBL" id="NWD44424.1"/>
    </source>
</evidence>
<dbReference type="AlphaFoldDB" id="A0AAJ3LIK2"/>
<feature type="coiled-coil region" evidence="1">
    <location>
        <begin position="67"/>
        <end position="94"/>
    </location>
</feature>
<sequence length="117" mass="13367">MSKHLKFDAANGTMLTHSKFGKYTEELLQLNENTQVEFRKTTLHALKITTKELASLHDQQKQLSDLLKANKISLDDYEKEIKDIDEDIKLTETLIQNLTGTKPPLPLKKERFGVALS</sequence>
<protein>
    <submittedName>
        <fullName evidence="2">Uncharacterized protein</fullName>
    </submittedName>
</protein>
<organism evidence="2 3">
    <name type="scientific">Pseudomonas yamanorum</name>
    <dbReference type="NCBI Taxonomy" id="515393"/>
    <lineage>
        <taxon>Bacteria</taxon>
        <taxon>Pseudomonadati</taxon>
        <taxon>Pseudomonadota</taxon>
        <taxon>Gammaproteobacteria</taxon>
        <taxon>Pseudomonadales</taxon>
        <taxon>Pseudomonadaceae</taxon>
        <taxon>Pseudomonas</taxon>
    </lineage>
</organism>
<keyword evidence="1" id="KW-0175">Coiled coil</keyword>